<comment type="similarity">
    <text evidence="1 4 7">Belongs to the aldehyde dehydrogenase family.</text>
</comment>
<evidence type="ECO:0000256" key="1">
    <source>
        <dbReference type="ARBA" id="ARBA00009986"/>
    </source>
</evidence>
<feature type="active site" evidence="5">
    <location>
        <position position="246"/>
    </location>
</feature>
<dbReference type="SUPFAM" id="SSF53720">
    <property type="entry name" value="ALDH-like"/>
    <property type="match status" value="1"/>
</dbReference>
<dbReference type="InterPro" id="IPR015590">
    <property type="entry name" value="Aldehyde_DH_dom"/>
</dbReference>
<dbReference type="PANTHER" id="PTHR43570:SF16">
    <property type="entry name" value="ALDEHYDE DEHYDROGENASE TYPE III, ISOFORM Q"/>
    <property type="match status" value="1"/>
</dbReference>
<evidence type="ECO:0000313" key="10">
    <source>
        <dbReference type="Proteomes" id="UP000276982"/>
    </source>
</evidence>
<evidence type="ECO:0000256" key="4">
    <source>
        <dbReference type="PIRNR" id="PIRNR036492"/>
    </source>
</evidence>
<dbReference type="GO" id="GO:0004029">
    <property type="term" value="F:aldehyde dehydrogenase (NAD+) activity"/>
    <property type="evidence" value="ECO:0007669"/>
    <property type="project" value="TreeGrafter"/>
</dbReference>
<dbReference type="GO" id="GO:0006081">
    <property type="term" value="P:aldehyde metabolic process"/>
    <property type="evidence" value="ECO:0007669"/>
    <property type="project" value="InterPro"/>
</dbReference>
<dbReference type="PANTHER" id="PTHR43570">
    <property type="entry name" value="ALDEHYDE DEHYDROGENASE"/>
    <property type="match status" value="1"/>
</dbReference>
<dbReference type="GO" id="GO:0005737">
    <property type="term" value="C:cytoplasm"/>
    <property type="evidence" value="ECO:0007669"/>
    <property type="project" value="TreeGrafter"/>
</dbReference>
<evidence type="ECO:0000259" key="8">
    <source>
        <dbReference type="Pfam" id="PF00171"/>
    </source>
</evidence>
<dbReference type="AlphaFoldDB" id="A0A3P3PYH9"/>
<dbReference type="PIRSF" id="PIRSF036492">
    <property type="entry name" value="ALDH"/>
    <property type="match status" value="1"/>
</dbReference>
<dbReference type="FunFam" id="3.40.309.10:FF:000003">
    <property type="entry name" value="Aldehyde dehydrogenase"/>
    <property type="match status" value="1"/>
</dbReference>
<evidence type="ECO:0000256" key="3">
    <source>
        <dbReference type="ARBA" id="ARBA00023027"/>
    </source>
</evidence>
<dbReference type="InterPro" id="IPR016162">
    <property type="entry name" value="Ald_DH_N"/>
</dbReference>
<keyword evidence="3" id="KW-0520">NAD</keyword>
<dbReference type="InterPro" id="IPR016163">
    <property type="entry name" value="Ald_DH_C"/>
</dbReference>
<evidence type="ECO:0000313" key="9">
    <source>
        <dbReference type="EMBL" id="RRJ13758.1"/>
    </source>
</evidence>
<proteinExistence type="inferred from homology"/>
<comment type="caution">
    <text evidence="9">The sequence shown here is derived from an EMBL/GenBank/DDBJ whole genome shotgun (WGS) entry which is preliminary data.</text>
</comment>
<dbReference type="InterPro" id="IPR016161">
    <property type="entry name" value="Ald_DH/histidinol_DH"/>
</dbReference>
<dbReference type="Gene3D" id="3.40.605.10">
    <property type="entry name" value="Aldehyde Dehydrogenase, Chain A, domain 1"/>
    <property type="match status" value="1"/>
</dbReference>
<organism evidence="9 10">
    <name type="scientific">Lachnoanaerobaculum orale</name>
    <dbReference type="NCBI Taxonomy" id="979627"/>
    <lineage>
        <taxon>Bacteria</taxon>
        <taxon>Bacillati</taxon>
        <taxon>Bacillota</taxon>
        <taxon>Clostridia</taxon>
        <taxon>Lachnospirales</taxon>
        <taxon>Lachnospiraceae</taxon>
        <taxon>Lachnoanaerobaculum</taxon>
    </lineage>
</organism>
<gene>
    <name evidence="9" type="ORF">EHW90_12215</name>
</gene>
<reference evidence="9 10" key="1">
    <citation type="submission" date="2018-11" db="EMBL/GenBank/DDBJ databases">
        <title>Genome sequencing of Lachnoanaerobaculum orale DSM 24553T.</title>
        <authorList>
            <person name="Kook J.-K."/>
            <person name="Park S.-N."/>
            <person name="Lim Y.K."/>
        </authorList>
    </citation>
    <scope>NUCLEOTIDE SEQUENCE [LARGE SCALE GENOMIC DNA]</scope>
    <source>
        <strain evidence="9 10">DSM 24553</strain>
    </source>
</reference>
<dbReference type="Proteomes" id="UP000276982">
    <property type="component" value="Unassembled WGS sequence"/>
</dbReference>
<dbReference type="FunFam" id="3.40.605.10:FF:000004">
    <property type="entry name" value="Aldehyde dehydrogenase"/>
    <property type="match status" value="1"/>
</dbReference>
<dbReference type="Gene3D" id="3.40.309.10">
    <property type="entry name" value="Aldehyde Dehydrogenase, Chain A, domain 2"/>
    <property type="match status" value="1"/>
</dbReference>
<dbReference type="PROSITE" id="PS00070">
    <property type="entry name" value="ALDEHYDE_DEHYDR_CYS"/>
    <property type="match status" value="1"/>
</dbReference>
<dbReference type="InterPro" id="IPR012394">
    <property type="entry name" value="Aldehyde_DH_NAD(P)"/>
</dbReference>
<dbReference type="InterPro" id="IPR029510">
    <property type="entry name" value="Ald_DH_CS_GLU"/>
</dbReference>
<evidence type="ECO:0000256" key="7">
    <source>
        <dbReference type="RuleBase" id="RU003345"/>
    </source>
</evidence>
<feature type="active site" evidence="5 6">
    <location>
        <position position="212"/>
    </location>
</feature>
<protein>
    <recommendedName>
        <fullName evidence="4">Aldehyde dehydrogenase</fullName>
    </recommendedName>
</protein>
<dbReference type="Pfam" id="PF00171">
    <property type="entry name" value="Aldedh"/>
    <property type="match status" value="1"/>
</dbReference>
<keyword evidence="2 4" id="KW-0560">Oxidoreductase</keyword>
<accession>A0A3P3PYH9</accession>
<feature type="domain" description="Aldehyde dehydrogenase" evidence="8">
    <location>
        <begin position="6"/>
        <end position="429"/>
    </location>
</feature>
<dbReference type="InterPro" id="IPR016160">
    <property type="entry name" value="Ald_DH_CS_CYS"/>
</dbReference>
<dbReference type="RefSeq" id="WP_124952985.1">
    <property type="nucleotide sequence ID" value="NZ_RRCM01000003.1"/>
</dbReference>
<name>A0A3P3PYH9_9FIRM</name>
<evidence type="ECO:0000256" key="2">
    <source>
        <dbReference type="ARBA" id="ARBA00023002"/>
    </source>
</evidence>
<dbReference type="PROSITE" id="PS00687">
    <property type="entry name" value="ALDEHYDE_DEHYDR_GLU"/>
    <property type="match status" value="1"/>
</dbReference>
<dbReference type="EMBL" id="RRCM01000003">
    <property type="protein sequence ID" value="RRJ13758.1"/>
    <property type="molecule type" value="Genomic_DNA"/>
</dbReference>
<keyword evidence="10" id="KW-1185">Reference proteome</keyword>
<evidence type="ECO:0000256" key="6">
    <source>
        <dbReference type="PROSITE-ProRule" id="PRU10007"/>
    </source>
</evidence>
<evidence type="ECO:0000256" key="5">
    <source>
        <dbReference type="PIRSR" id="PIRSR036492-1"/>
    </source>
</evidence>
<sequence length="465" mass="53080">MEKNVELKEIINKQRDFFNTNATKSVKYRIKMLQRLKEAIRNNEVAILSALYKDLLKSKAEAYMSELAIVYAEINEALKNVRKWSSPEKVKGTISTFPSKNYVYSEPYGVVLIMAPWNYPFNLAISPLIAAIAAGNTAIIKCSKESVYTSKVIKYIMNKAFSSNYIFCVDEDIDYDELLNQRYDYIFFTGSQRVGKIVMNIASNNLIPISLELGGKSPCIIDETASIKLAARRVLWGKLLNAGQTCVAVDYVLIHSSVKDKFIKYLKKEIKKRYPNAIKNDTYPRIINEHHYKRLVNLIKTEENIIGGRGDDVVRRLEPTILPDVDFDHEIMKEEIFGPVLPIIEYDDINNIIRIIKEHDKPLACYVFTRDKDTAKHIIKSISYGGGCINDVILQVSNHYMPFGGVGSSGMGSYHGKFGFDTFSHKKSIVWSKTMIDLPIRYAPFSPLKFRILKKILESFNDSKN</sequence>